<dbReference type="Proteomes" id="UP000246303">
    <property type="component" value="Unassembled WGS sequence"/>
</dbReference>
<comment type="caution">
    <text evidence="1">The sequence shown here is derived from an EMBL/GenBank/DDBJ whole genome shotgun (WGS) entry which is preliminary data.</text>
</comment>
<keyword evidence="2" id="KW-1185">Reference proteome</keyword>
<proteinExistence type="predicted"/>
<dbReference type="RefSeq" id="WP_110104567.1">
    <property type="nucleotide sequence ID" value="NZ_JACBZZ010000001.1"/>
</dbReference>
<evidence type="ECO:0000313" key="1">
    <source>
        <dbReference type="EMBL" id="PXA69280.1"/>
    </source>
</evidence>
<protein>
    <submittedName>
        <fullName evidence="1">Uncharacterized protein</fullName>
    </submittedName>
</protein>
<name>A0A2V3DXN3_9MICC</name>
<organism evidence="1 2">
    <name type="scientific">Arthrobacter psychrochitiniphilus</name>
    <dbReference type="NCBI Taxonomy" id="291045"/>
    <lineage>
        <taxon>Bacteria</taxon>
        <taxon>Bacillati</taxon>
        <taxon>Actinomycetota</taxon>
        <taxon>Actinomycetes</taxon>
        <taxon>Micrococcales</taxon>
        <taxon>Micrococcaceae</taxon>
        <taxon>Arthrobacter</taxon>
    </lineage>
</organism>
<gene>
    <name evidence="1" type="ORF">CVS29_01550</name>
</gene>
<dbReference type="EMBL" id="QHLZ01000001">
    <property type="protein sequence ID" value="PXA69280.1"/>
    <property type="molecule type" value="Genomic_DNA"/>
</dbReference>
<evidence type="ECO:0000313" key="2">
    <source>
        <dbReference type="Proteomes" id="UP000246303"/>
    </source>
</evidence>
<reference evidence="1 2" key="1">
    <citation type="submission" date="2018-05" db="EMBL/GenBank/DDBJ databases">
        <title>Genetic diversity of glacier-inhabiting Cryobacterium bacteria in China and description of Cryobacterium mengkeensis sp. nov. and Arthrobacter glacialis sp. nov.</title>
        <authorList>
            <person name="Liu Q."/>
            <person name="Xin Y.-H."/>
        </authorList>
    </citation>
    <scope>NUCLEOTIDE SEQUENCE [LARGE SCALE GENOMIC DNA]</scope>
    <source>
        <strain evidence="1 2">GP3</strain>
    </source>
</reference>
<sequence length="113" mass="12310">MVNALSALSAAILEVVLSVNSPNQFIGRHLNLRSIRTLVILSQLPFFVTITLIRFLILIAVLDLAVLMEPSLLIGWSRSALLFLACFVVPWKNAPGIIVGHPLSESSGRFTVS</sequence>
<accession>A0A2V3DXN3</accession>
<dbReference type="AlphaFoldDB" id="A0A2V3DXN3"/>